<dbReference type="GO" id="GO:0032993">
    <property type="term" value="C:protein-DNA complex"/>
    <property type="evidence" value="ECO:0007669"/>
    <property type="project" value="TreeGrafter"/>
</dbReference>
<dbReference type="Gene3D" id="1.10.287.130">
    <property type="match status" value="1"/>
</dbReference>
<keyword evidence="4" id="KW-0902">Two-component regulatory system</keyword>
<dbReference type="SUPFAM" id="SSF52172">
    <property type="entry name" value="CheY-like"/>
    <property type="match status" value="1"/>
</dbReference>
<dbReference type="GO" id="GO:0006355">
    <property type="term" value="P:regulation of DNA-templated transcription"/>
    <property type="evidence" value="ECO:0007669"/>
    <property type="project" value="TreeGrafter"/>
</dbReference>
<dbReference type="Pfam" id="PF00072">
    <property type="entry name" value="Response_reg"/>
    <property type="match status" value="1"/>
</dbReference>
<evidence type="ECO:0000259" key="9">
    <source>
        <dbReference type="PROSITE" id="PS50110"/>
    </source>
</evidence>
<comment type="catalytic activity">
    <reaction evidence="1">
        <text>ATP + protein L-histidine = ADP + protein N-phospho-L-histidine.</text>
        <dbReference type="EC" id="2.7.13.3"/>
    </reaction>
</comment>
<reference evidence="10" key="1">
    <citation type="submission" date="2019-12" db="EMBL/GenBank/DDBJ databases">
        <title>High-Quality draft genome sequences of three cyanobacteria isolated from the limestone walls of the Old Cathedral of Coimbra.</title>
        <authorList>
            <person name="Tiago I."/>
            <person name="Soares F."/>
            <person name="Portugal A."/>
        </authorList>
    </citation>
    <scope>NUCLEOTIDE SEQUENCE</scope>
    <source>
        <strain evidence="10">A</strain>
    </source>
</reference>
<evidence type="ECO:0000256" key="6">
    <source>
        <dbReference type="ARBA" id="ARBA00023125"/>
    </source>
</evidence>
<dbReference type="GO" id="GO:0000976">
    <property type="term" value="F:transcription cis-regulatory region binding"/>
    <property type="evidence" value="ECO:0007669"/>
    <property type="project" value="TreeGrafter"/>
</dbReference>
<evidence type="ECO:0000256" key="3">
    <source>
        <dbReference type="ARBA" id="ARBA00022553"/>
    </source>
</evidence>
<dbReference type="RefSeq" id="WP_162425468.1">
    <property type="nucleotide sequence ID" value="NZ_WVIE01000048.1"/>
</dbReference>
<evidence type="ECO:0000313" key="11">
    <source>
        <dbReference type="Proteomes" id="UP000646053"/>
    </source>
</evidence>
<dbReference type="EC" id="2.7.13.3" evidence="2"/>
<dbReference type="InterPro" id="IPR001789">
    <property type="entry name" value="Sig_transdc_resp-reg_receiver"/>
</dbReference>
<dbReference type="GO" id="GO:0000156">
    <property type="term" value="F:phosphorelay response regulator activity"/>
    <property type="evidence" value="ECO:0007669"/>
    <property type="project" value="TreeGrafter"/>
</dbReference>
<name>A0A8J7Z5T5_9CYAN</name>
<dbReference type="PANTHER" id="PTHR48111:SF1">
    <property type="entry name" value="TWO-COMPONENT RESPONSE REGULATOR ORR33"/>
    <property type="match status" value="1"/>
</dbReference>
<evidence type="ECO:0000313" key="10">
    <source>
        <dbReference type="EMBL" id="NDJ19945.1"/>
    </source>
</evidence>
<keyword evidence="3" id="KW-0597">Phosphoprotein</keyword>
<dbReference type="GO" id="GO:0000155">
    <property type="term" value="F:phosphorelay sensor kinase activity"/>
    <property type="evidence" value="ECO:0007669"/>
    <property type="project" value="InterPro"/>
</dbReference>
<evidence type="ECO:0000256" key="7">
    <source>
        <dbReference type="ARBA" id="ARBA00023163"/>
    </source>
</evidence>
<evidence type="ECO:0000256" key="2">
    <source>
        <dbReference type="ARBA" id="ARBA00012438"/>
    </source>
</evidence>
<feature type="domain" description="Response regulatory" evidence="9">
    <location>
        <begin position="1"/>
        <end position="58"/>
    </location>
</feature>
<keyword evidence="11" id="KW-1185">Reference proteome</keyword>
<protein>
    <recommendedName>
        <fullName evidence="2">histidine kinase</fullName>
        <ecNumber evidence="2">2.7.13.3</ecNumber>
    </recommendedName>
</protein>
<keyword evidence="6" id="KW-0238">DNA-binding</keyword>
<keyword evidence="7" id="KW-0804">Transcription</keyword>
<dbReference type="Gene3D" id="3.40.50.2300">
    <property type="match status" value="1"/>
</dbReference>
<dbReference type="PROSITE" id="PS50110">
    <property type="entry name" value="RESPONSE_REGULATORY"/>
    <property type="match status" value="1"/>
</dbReference>
<dbReference type="InterPro" id="IPR036097">
    <property type="entry name" value="HisK_dim/P_sf"/>
</dbReference>
<dbReference type="Proteomes" id="UP000646053">
    <property type="component" value="Unassembled WGS sequence"/>
</dbReference>
<dbReference type="PANTHER" id="PTHR48111">
    <property type="entry name" value="REGULATOR OF RPOS"/>
    <property type="match status" value="1"/>
</dbReference>
<dbReference type="AlphaFoldDB" id="A0A8J7Z5T5"/>
<comment type="caution">
    <text evidence="10">The sequence shown here is derived from an EMBL/GenBank/DDBJ whole genome shotgun (WGS) entry which is preliminary data.</text>
</comment>
<evidence type="ECO:0000256" key="1">
    <source>
        <dbReference type="ARBA" id="ARBA00000085"/>
    </source>
</evidence>
<evidence type="ECO:0000256" key="4">
    <source>
        <dbReference type="ARBA" id="ARBA00023012"/>
    </source>
</evidence>
<dbReference type="EMBL" id="WVIE01000048">
    <property type="protein sequence ID" value="NDJ19945.1"/>
    <property type="molecule type" value="Genomic_DNA"/>
</dbReference>
<dbReference type="InterPro" id="IPR039420">
    <property type="entry name" value="WalR-like"/>
</dbReference>
<sequence>MSRTLPKANPSTEAIPVIFMTALADTTNKVKGLSLGAVDYITKPFERDEVLARVRVHLQLRQLTANLEQRVTERTDALQTAQIQLVQREKLSMLGQLVAGIAHEMNNPIGCIVSNIAPAKQYVADIAGILQLYQQHYPQPVPAIAQALEDLDITFALKDLPKLLDSVKLSSDRIKEISVSLRNFARSDSTTKVVVNLHDGLNSTLIILGHRLKAFDSRPAIATLT</sequence>
<keyword evidence="5" id="KW-0805">Transcription regulation</keyword>
<proteinExistence type="predicted"/>
<accession>A0A8J7Z5T5</accession>
<evidence type="ECO:0000256" key="8">
    <source>
        <dbReference type="PROSITE-ProRule" id="PRU00169"/>
    </source>
</evidence>
<comment type="caution">
    <text evidence="8">Lacks conserved residue(s) required for the propagation of feature annotation.</text>
</comment>
<dbReference type="InterPro" id="IPR011006">
    <property type="entry name" value="CheY-like_superfamily"/>
</dbReference>
<dbReference type="SUPFAM" id="SSF47384">
    <property type="entry name" value="Homodimeric domain of signal transducing histidine kinase"/>
    <property type="match status" value="1"/>
</dbReference>
<evidence type="ECO:0000256" key="5">
    <source>
        <dbReference type="ARBA" id="ARBA00023015"/>
    </source>
</evidence>
<gene>
    <name evidence="10" type="ORF">GS601_22135</name>
</gene>
<dbReference type="GO" id="GO:0005829">
    <property type="term" value="C:cytosol"/>
    <property type="evidence" value="ECO:0007669"/>
    <property type="project" value="TreeGrafter"/>
</dbReference>
<organism evidence="10 11">
    <name type="scientific">Myxacorys almedinensis A</name>
    <dbReference type="NCBI Taxonomy" id="2690445"/>
    <lineage>
        <taxon>Bacteria</taxon>
        <taxon>Bacillati</taxon>
        <taxon>Cyanobacteriota</taxon>
        <taxon>Cyanophyceae</taxon>
        <taxon>Leptolyngbyales</taxon>
        <taxon>Leptolyngbyaceae</taxon>
        <taxon>Myxacorys</taxon>
        <taxon>Myxacorys almedinensis</taxon>
    </lineage>
</organism>